<dbReference type="InterPro" id="IPR018721">
    <property type="entry name" value="DUF2252"/>
</dbReference>
<reference evidence="1 2" key="1">
    <citation type="submission" date="2020-02" db="EMBL/GenBank/DDBJ databases">
        <authorList>
            <person name="Dziuba M."/>
            <person name="Kuznetsov B."/>
            <person name="Mardanov A."/>
            <person name="Ravin N."/>
            <person name="Grouzdev D."/>
        </authorList>
    </citation>
    <scope>NUCLEOTIDE SEQUENCE [LARGE SCALE GENOMIC DNA]</scope>
    <source>
        <strain evidence="1 2">SpK</strain>
    </source>
</reference>
<evidence type="ECO:0000313" key="2">
    <source>
        <dbReference type="Proteomes" id="UP000480684"/>
    </source>
</evidence>
<name>A0A7C9QTZ8_9PROT</name>
<evidence type="ECO:0000313" key="1">
    <source>
        <dbReference type="EMBL" id="NFV80600.1"/>
    </source>
</evidence>
<keyword evidence="2" id="KW-1185">Reference proteome</keyword>
<dbReference type="AlphaFoldDB" id="A0A7C9QTZ8"/>
<gene>
    <name evidence="1" type="ORF">G4223_10815</name>
</gene>
<dbReference type="RefSeq" id="WP_163679116.1">
    <property type="nucleotide sequence ID" value="NZ_JAAIYP010000037.1"/>
</dbReference>
<sequence length="368" mass="41402">MAASFADATRSYLEWMGTRFPLDPAGVVHRRRALSADPFAFLRGTFYWWLVRWDELMPQPVRQAPKILSVGDLHLENFGTWRDAEGRMVWGINDFDEAYPFPVTMDLVRLATSVLLSIDEGHLKLDRRVACASLLEGYNANLVKPAGRPVILEGEAAWLLPASTPHWSETALYWRKEFSDLVAAHGLDDLRELLAEHMPEGVPVEEFLNRGTAGKGSLGRPRAVALGQWRGGPVAREGKRALPSAGRWHQGDDALGPATLDYRMILAAAFRSPDPWLTLTEDWVIRRLSPENHKVVVEQLRGHVQAEALIRWMGWEVANIHRGQAGRHDIEDWLAALPMGWLHDAALSMAEATTADWRKFRESVDSDP</sequence>
<comment type="caution">
    <text evidence="1">The sequence shown here is derived from an EMBL/GenBank/DDBJ whole genome shotgun (WGS) entry which is preliminary data.</text>
</comment>
<proteinExistence type="predicted"/>
<dbReference type="PANTHER" id="PTHR39441:SF1">
    <property type="entry name" value="DUF2252 DOMAIN-CONTAINING PROTEIN"/>
    <property type="match status" value="1"/>
</dbReference>
<dbReference type="EMBL" id="JAAIYP010000037">
    <property type="protein sequence ID" value="NFV80600.1"/>
    <property type="molecule type" value="Genomic_DNA"/>
</dbReference>
<dbReference type="InterPro" id="IPR011009">
    <property type="entry name" value="Kinase-like_dom_sf"/>
</dbReference>
<organism evidence="1 2">
    <name type="scientific">Magnetospirillum aberrantis SpK</name>
    <dbReference type="NCBI Taxonomy" id="908842"/>
    <lineage>
        <taxon>Bacteria</taxon>
        <taxon>Pseudomonadati</taxon>
        <taxon>Pseudomonadota</taxon>
        <taxon>Alphaproteobacteria</taxon>
        <taxon>Rhodospirillales</taxon>
        <taxon>Rhodospirillaceae</taxon>
        <taxon>Magnetospirillum</taxon>
    </lineage>
</organism>
<accession>A0A7C9QTZ8</accession>
<dbReference type="PANTHER" id="PTHR39441">
    <property type="entry name" value="DUF2252 DOMAIN-CONTAINING PROTEIN"/>
    <property type="match status" value="1"/>
</dbReference>
<protein>
    <submittedName>
        <fullName evidence="1">DUF2252 domain-containing protein</fullName>
    </submittedName>
</protein>
<dbReference type="Proteomes" id="UP000480684">
    <property type="component" value="Unassembled WGS sequence"/>
</dbReference>
<dbReference type="SUPFAM" id="SSF56112">
    <property type="entry name" value="Protein kinase-like (PK-like)"/>
    <property type="match status" value="1"/>
</dbReference>
<dbReference type="Pfam" id="PF10009">
    <property type="entry name" value="DUF2252"/>
    <property type="match status" value="1"/>
</dbReference>